<comment type="subcellular location">
    <subcellularLocation>
        <location evidence="1">Cytoplasm</location>
        <location evidence="1">Cytoskeleton</location>
        <location evidence="1">Microtubule organizing center</location>
        <location evidence="1">Centrosome</location>
    </subcellularLocation>
</comment>
<feature type="compositionally biased region" description="Polar residues" evidence="6">
    <location>
        <begin position="461"/>
        <end position="476"/>
    </location>
</feature>
<feature type="compositionally biased region" description="Basic and acidic residues" evidence="6">
    <location>
        <begin position="53"/>
        <end position="75"/>
    </location>
</feature>
<feature type="coiled-coil region" evidence="5">
    <location>
        <begin position="217"/>
        <end position="244"/>
    </location>
</feature>
<evidence type="ECO:0000313" key="8">
    <source>
        <dbReference type="Proteomes" id="UP000823561"/>
    </source>
</evidence>
<evidence type="ECO:0008006" key="9">
    <source>
        <dbReference type="Google" id="ProtNLM"/>
    </source>
</evidence>
<keyword evidence="3 5" id="KW-0175">Coiled coil</keyword>
<name>A0AAV6FLV2_9TELE</name>
<evidence type="ECO:0000256" key="6">
    <source>
        <dbReference type="SAM" id="MobiDB-lite"/>
    </source>
</evidence>
<sequence>MDKDERRRKVEAGRAKLADYRQRRAKGDGGSTQKKTSKRKGSAVQKNDNGTAQERHLEASPTDEPDHGQDCRTTSEHSPMSSGVDHSDQELQQCSRLTDHADTQVQSSLLDMAAADQPEEMEDVGPMIVPHTGKEQLKQLQSAVEKRNEIISQLSTNLQAALESRDQVQREALQLTDQIQALQQQLQQTKEYLRSKSQGCAELSQAQQHVGPLLQNLQDQGSHVDSLLQQLQELEQKTKDQQCLLSQKDSVISDLQQKLGIMESAFPNLQTSVSQRASSPPSLIDLPCSPASREKDASRQARDRVEHLQQLVDRMESDRSSMEAQLAEVQAELKRAESHAHEAQQYKAEKDELNREMARLHGLVDELQNRLREEEEAARLLRSKHEADISNYDLRLQTLQEEREMDLTQLAETHEAAIKRLQGEHDEEVQRIQRLLEHVQAHDAHLDFSPHRGASEDLSERVSQVKASKEQQNQDLASEGATRVVDFCLDASISDDQEPLMEMYLASAGPHKQLLG</sequence>
<evidence type="ECO:0000256" key="2">
    <source>
        <dbReference type="ARBA" id="ARBA00022490"/>
    </source>
</evidence>
<evidence type="ECO:0000256" key="1">
    <source>
        <dbReference type="ARBA" id="ARBA00004300"/>
    </source>
</evidence>
<keyword evidence="2" id="KW-0963">Cytoplasm</keyword>
<dbReference type="GO" id="GO:0005813">
    <property type="term" value="C:centrosome"/>
    <property type="evidence" value="ECO:0007669"/>
    <property type="project" value="UniProtKB-SubCell"/>
</dbReference>
<feature type="region of interest" description="Disordered" evidence="6">
    <location>
        <begin position="1"/>
        <end position="103"/>
    </location>
</feature>
<feature type="compositionally biased region" description="Basic and acidic residues" evidence="6">
    <location>
        <begin position="448"/>
        <end position="460"/>
    </location>
</feature>
<dbReference type="EMBL" id="JADWDJ010000023">
    <property type="protein sequence ID" value="KAG5262070.1"/>
    <property type="molecule type" value="Genomic_DNA"/>
</dbReference>
<evidence type="ECO:0000256" key="3">
    <source>
        <dbReference type="ARBA" id="ARBA00023054"/>
    </source>
</evidence>
<keyword evidence="8" id="KW-1185">Reference proteome</keyword>
<dbReference type="PANTHER" id="PTHR44981:SF3">
    <property type="entry name" value="PERICENTRIN"/>
    <property type="match status" value="1"/>
</dbReference>
<evidence type="ECO:0000313" key="7">
    <source>
        <dbReference type="EMBL" id="KAG5262070.1"/>
    </source>
</evidence>
<reference evidence="7" key="1">
    <citation type="submission" date="2020-10" db="EMBL/GenBank/DDBJ databases">
        <title>Chromosome-scale genome assembly of the Allis shad, Alosa alosa.</title>
        <authorList>
            <person name="Margot Z."/>
            <person name="Christophe K."/>
            <person name="Cabau C."/>
            <person name="Louis A."/>
            <person name="Berthelot C."/>
            <person name="Parey E."/>
            <person name="Roest Crollius H."/>
            <person name="Montfort J."/>
            <person name="Robinson-Rechavi M."/>
            <person name="Bucao C."/>
            <person name="Bouchez O."/>
            <person name="Gislard M."/>
            <person name="Lluch J."/>
            <person name="Milhes M."/>
            <person name="Lampietro C."/>
            <person name="Lopez Roques C."/>
            <person name="Donnadieu C."/>
            <person name="Braasch I."/>
            <person name="Desvignes T."/>
            <person name="Postlethwait J."/>
            <person name="Bobe J."/>
            <person name="Guiguen Y."/>
        </authorList>
    </citation>
    <scope>NUCLEOTIDE SEQUENCE</scope>
    <source>
        <strain evidence="7">M-15738</strain>
        <tissue evidence="7">Blood</tissue>
    </source>
</reference>
<feature type="compositionally biased region" description="Basic and acidic residues" evidence="6">
    <location>
        <begin position="292"/>
        <end position="304"/>
    </location>
</feature>
<dbReference type="PANTHER" id="PTHR44981">
    <property type="entry name" value="PERICENTRIN-LIKE PROTEIN, ISOFORM F"/>
    <property type="match status" value="1"/>
</dbReference>
<comment type="caution">
    <text evidence="7">The sequence shown here is derived from an EMBL/GenBank/DDBJ whole genome shotgun (WGS) entry which is preliminary data.</text>
</comment>
<dbReference type="Proteomes" id="UP000823561">
    <property type="component" value="Chromosome 23"/>
</dbReference>
<evidence type="ECO:0000256" key="4">
    <source>
        <dbReference type="ARBA" id="ARBA00023212"/>
    </source>
</evidence>
<dbReference type="GO" id="GO:0060090">
    <property type="term" value="F:molecular adaptor activity"/>
    <property type="evidence" value="ECO:0007669"/>
    <property type="project" value="InterPro"/>
</dbReference>
<organism evidence="7 8">
    <name type="scientific">Alosa alosa</name>
    <name type="common">allis shad</name>
    <dbReference type="NCBI Taxonomy" id="278164"/>
    <lineage>
        <taxon>Eukaryota</taxon>
        <taxon>Metazoa</taxon>
        <taxon>Chordata</taxon>
        <taxon>Craniata</taxon>
        <taxon>Vertebrata</taxon>
        <taxon>Euteleostomi</taxon>
        <taxon>Actinopterygii</taxon>
        <taxon>Neopterygii</taxon>
        <taxon>Teleostei</taxon>
        <taxon>Clupei</taxon>
        <taxon>Clupeiformes</taxon>
        <taxon>Clupeoidei</taxon>
        <taxon>Clupeidae</taxon>
        <taxon>Alosa</taxon>
    </lineage>
</organism>
<keyword evidence="4" id="KW-0206">Cytoskeleton</keyword>
<feature type="compositionally biased region" description="Polar residues" evidence="6">
    <location>
        <begin position="272"/>
        <end position="281"/>
    </location>
</feature>
<accession>A0AAV6FLV2</accession>
<proteinExistence type="predicted"/>
<feature type="region of interest" description="Disordered" evidence="6">
    <location>
        <begin position="272"/>
        <end position="304"/>
    </location>
</feature>
<feature type="compositionally biased region" description="Basic and acidic residues" evidence="6">
    <location>
        <begin position="1"/>
        <end position="27"/>
    </location>
</feature>
<dbReference type="InterPro" id="IPR028745">
    <property type="entry name" value="AKAP9/Pericentrin"/>
</dbReference>
<dbReference type="AlphaFoldDB" id="A0AAV6FLV2"/>
<feature type="region of interest" description="Disordered" evidence="6">
    <location>
        <begin position="448"/>
        <end position="478"/>
    </location>
</feature>
<gene>
    <name evidence="7" type="ORF">AALO_G00291840</name>
</gene>
<dbReference type="GO" id="GO:0007165">
    <property type="term" value="P:signal transduction"/>
    <property type="evidence" value="ECO:0007669"/>
    <property type="project" value="InterPro"/>
</dbReference>
<dbReference type="SUPFAM" id="SSF57997">
    <property type="entry name" value="Tropomyosin"/>
    <property type="match status" value="1"/>
</dbReference>
<protein>
    <recommendedName>
        <fullName evidence="9">Pericentrin</fullName>
    </recommendedName>
</protein>
<evidence type="ECO:0000256" key="5">
    <source>
        <dbReference type="SAM" id="Coils"/>
    </source>
</evidence>
<feature type="coiled-coil region" evidence="5">
    <location>
        <begin position="151"/>
        <end position="192"/>
    </location>
</feature>